<dbReference type="PANTHER" id="PTHR47843:SF5">
    <property type="entry name" value="BTB_POZ DOMAIN PROTEIN"/>
    <property type="match status" value="1"/>
</dbReference>
<organism evidence="1 2">
    <name type="scientific">Phyllosticta capitalensis</name>
    <dbReference type="NCBI Taxonomy" id="121624"/>
    <lineage>
        <taxon>Eukaryota</taxon>
        <taxon>Fungi</taxon>
        <taxon>Dikarya</taxon>
        <taxon>Ascomycota</taxon>
        <taxon>Pezizomycotina</taxon>
        <taxon>Dothideomycetes</taxon>
        <taxon>Dothideomycetes incertae sedis</taxon>
        <taxon>Botryosphaeriales</taxon>
        <taxon>Phyllostictaceae</taxon>
        <taxon>Phyllosticta</taxon>
    </lineage>
</organism>
<dbReference type="Proteomes" id="UP001492380">
    <property type="component" value="Unassembled WGS sequence"/>
</dbReference>
<protein>
    <submittedName>
        <fullName evidence="1">Uncharacterized protein</fullName>
    </submittedName>
</protein>
<keyword evidence="2" id="KW-1185">Reference proteome</keyword>
<gene>
    <name evidence="1" type="ORF">HDK90DRAFT_512966</name>
</gene>
<comment type="caution">
    <text evidence="1">The sequence shown here is derived from an EMBL/GenBank/DDBJ whole genome shotgun (WGS) entry which is preliminary data.</text>
</comment>
<evidence type="ECO:0000313" key="1">
    <source>
        <dbReference type="EMBL" id="KAK8230856.1"/>
    </source>
</evidence>
<name>A0ABR1YJI6_9PEZI</name>
<dbReference type="InterPro" id="IPR011333">
    <property type="entry name" value="SKP1/BTB/POZ_sf"/>
</dbReference>
<reference evidence="1 2" key="1">
    <citation type="submission" date="2024-04" db="EMBL/GenBank/DDBJ databases">
        <title>Phyllosticta paracitricarpa is synonymous to the EU quarantine fungus P. citricarpa based on phylogenomic analyses.</title>
        <authorList>
            <consortium name="Lawrence Berkeley National Laboratory"/>
            <person name="Van Ingen-Buijs V.A."/>
            <person name="Van Westerhoven A.C."/>
            <person name="Haridas S."/>
            <person name="Skiadas P."/>
            <person name="Martin F."/>
            <person name="Groenewald J.Z."/>
            <person name="Crous P.W."/>
            <person name="Seidl M.F."/>
        </authorList>
    </citation>
    <scope>NUCLEOTIDE SEQUENCE [LARGE SCALE GENOMIC DNA]</scope>
    <source>
        <strain evidence="1 2">CBS 123374</strain>
    </source>
</reference>
<dbReference type="EMBL" id="JBBWRZ010000008">
    <property type="protein sequence ID" value="KAK8230856.1"/>
    <property type="molecule type" value="Genomic_DNA"/>
</dbReference>
<accession>A0ABR1YJI6</accession>
<dbReference type="PANTHER" id="PTHR47843">
    <property type="entry name" value="BTB DOMAIN-CONTAINING PROTEIN-RELATED"/>
    <property type="match status" value="1"/>
</dbReference>
<proteinExistence type="predicted"/>
<dbReference type="Gene3D" id="3.30.710.10">
    <property type="entry name" value="Potassium Channel Kv1.1, Chain A"/>
    <property type="match status" value="1"/>
</dbReference>
<evidence type="ECO:0000313" key="2">
    <source>
        <dbReference type="Proteomes" id="UP001492380"/>
    </source>
</evidence>
<sequence>MVTYMYTGRYPHYAPYDTTELLHCVDVYAIAEMYQVQGLKEFATAHFKDCIVFNLTSTIFPKVVKDIYESTVDGSRGLRDAVSNAAARSIRDDDTLNNSKFNKALDEVADFRKDVMKRLAKEQAVTIECPISTCDFQILIKAAALDSGREEICPECQYRSTYSYWHQVED</sequence>